<organism evidence="1">
    <name type="scientific">hydrothermal vent metagenome</name>
    <dbReference type="NCBI Taxonomy" id="652676"/>
    <lineage>
        <taxon>unclassified sequences</taxon>
        <taxon>metagenomes</taxon>
        <taxon>ecological metagenomes</taxon>
    </lineage>
</organism>
<evidence type="ECO:0000313" key="1">
    <source>
        <dbReference type="EMBL" id="CUS41109.1"/>
    </source>
</evidence>
<sequence length="181" mass="20375">MRFGLLLVLSLMMSVARAGDLSDDQVNNWVSSMPTLQSWLDKHEDQLPKEDMMKKGVASVDEMFTQGIAQLQKAGLYDEFSKLVKTQSFDSVEAWSEVSKKITMAYMAISMEGETVDVKQIEAQIEQLKASALPEEQKQMMENMLQASMNMIKSLGTISAADKEAVRPYLTKITSHFDQDH</sequence>
<reference evidence="1" key="1">
    <citation type="submission" date="2015-10" db="EMBL/GenBank/DDBJ databases">
        <authorList>
            <person name="Gilbert D.G."/>
        </authorList>
    </citation>
    <scope>NUCLEOTIDE SEQUENCE</scope>
</reference>
<dbReference type="EMBL" id="CZQC01000036">
    <property type="protein sequence ID" value="CUS41109.1"/>
    <property type="molecule type" value="Genomic_DNA"/>
</dbReference>
<proteinExistence type="predicted"/>
<accession>A0A160TE38</accession>
<name>A0A160TE38_9ZZZZ</name>
<dbReference type="AlphaFoldDB" id="A0A160TE38"/>
<protein>
    <submittedName>
        <fullName evidence="1">Uncharacterized protein</fullName>
    </submittedName>
</protein>
<gene>
    <name evidence="1" type="ORF">MGWOODY_Tha668</name>
</gene>